<organism evidence="2 3">
    <name type="scientific">Lymnaea stagnalis</name>
    <name type="common">Great pond snail</name>
    <name type="synonym">Helix stagnalis</name>
    <dbReference type="NCBI Taxonomy" id="6523"/>
    <lineage>
        <taxon>Eukaryota</taxon>
        <taxon>Metazoa</taxon>
        <taxon>Spiralia</taxon>
        <taxon>Lophotrochozoa</taxon>
        <taxon>Mollusca</taxon>
        <taxon>Gastropoda</taxon>
        <taxon>Heterobranchia</taxon>
        <taxon>Euthyneura</taxon>
        <taxon>Panpulmonata</taxon>
        <taxon>Hygrophila</taxon>
        <taxon>Lymnaeoidea</taxon>
        <taxon>Lymnaeidae</taxon>
        <taxon>Lymnaea</taxon>
    </lineage>
</organism>
<evidence type="ECO:0000256" key="1">
    <source>
        <dbReference type="SAM" id="Phobius"/>
    </source>
</evidence>
<keyword evidence="1" id="KW-0812">Transmembrane</keyword>
<accession>A0AAV2HA51</accession>
<dbReference type="EMBL" id="CAXITT010000061">
    <property type="protein sequence ID" value="CAL1530072.1"/>
    <property type="molecule type" value="Genomic_DNA"/>
</dbReference>
<dbReference type="Proteomes" id="UP001497497">
    <property type="component" value="Unassembled WGS sequence"/>
</dbReference>
<keyword evidence="3" id="KW-1185">Reference proteome</keyword>
<reference evidence="2 3" key="1">
    <citation type="submission" date="2024-04" db="EMBL/GenBank/DDBJ databases">
        <authorList>
            <consortium name="Genoscope - CEA"/>
            <person name="William W."/>
        </authorList>
    </citation>
    <scope>NUCLEOTIDE SEQUENCE [LARGE SCALE GENOMIC DNA]</scope>
</reference>
<feature type="transmembrane region" description="Helical" evidence="1">
    <location>
        <begin position="28"/>
        <end position="49"/>
    </location>
</feature>
<name>A0AAV2HA51_LYMST</name>
<sequence>MCMICFIYTCDLRCVNITDINTGGNIRLSWFISAILLTGAIMAAVLYLARADYEGECIRECNNFCDEKESCSLINGIEAGPDCAQPKTCWKNCIQRCPLISECLNQKCQTERLTCQKEAAECDSINTQCIHDCKENNPVHTKK</sequence>
<gene>
    <name evidence="2" type="ORF">GSLYS_00004205001</name>
</gene>
<keyword evidence="1" id="KW-0472">Membrane</keyword>
<evidence type="ECO:0000313" key="2">
    <source>
        <dbReference type="EMBL" id="CAL1530072.1"/>
    </source>
</evidence>
<comment type="caution">
    <text evidence="2">The sequence shown here is derived from an EMBL/GenBank/DDBJ whole genome shotgun (WGS) entry which is preliminary data.</text>
</comment>
<evidence type="ECO:0000313" key="3">
    <source>
        <dbReference type="Proteomes" id="UP001497497"/>
    </source>
</evidence>
<protein>
    <submittedName>
        <fullName evidence="2">Uncharacterized protein</fullName>
    </submittedName>
</protein>
<dbReference type="AlphaFoldDB" id="A0AAV2HA51"/>
<keyword evidence="1" id="KW-1133">Transmembrane helix</keyword>
<proteinExistence type="predicted"/>